<dbReference type="PANTHER" id="PTHR22946">
    <property type="entry name" value="DIENELACTONE HYDROLASE DOMAIN-CONTAINING PROTEIN-RELATED"/>
    <property type="match status" value="1"/>
</dbReference>
<evidence type="ECO:0000313" key="3">
    <source>
        <dbReference type="EMBL" id="PJI93598.1"/>
    </source>
</evidence>
<evidence type="ECO:0000259" key="2">
    <source>
        <dbReference type="Pfam" id="PF01738"/>
    </source>
</evidence>
<dbReference type="Pfam" id="PF01738">
    <property type="entry name" value="DLH"/>
    <property type="match status" value="1"/>
</dbReference>
<dbReference type="AlphaFoldDB" id="A0A2M8WRR0"/>
<dbReference type="OrthoDB" id="3208682at2"/>
<feature type="domain" description="Dienelactone hydrolase" evidence="2">
    <location>
        <begin position="49"/>
        <end position="262"/>
    </location>
</feature>
<proteinExistence type="inferred from homology"/>
<dbReference type="InterPro" id="IPR002925">
    <property type="entry name" value="Dienelactn_hydro"/>
</dbReference>
<accession>A0A2M8WRR0</accession>
<evidence type="ECO:0000256" key="1">
    <source>
        <dbReference type="ARBA" id="ARBA00008645"/>
    </source>
</evidence>
<dbReference type="InterPro" id="IPR029058">
    <property type="entry name" value="AB_hydrolase_fold"/>
</dbReference>
<gene>
    <name evidence="3" type="ORF">CLV34_1071</name>
</gene>
<organism evidence="3 4">
    <name type="scientific">Luteimicrobium subarcticum</name>
    <dbReference type="NCBI Taxonomy" id="620910"/>
    <lineage>
        <taxon>Bacteria</taxon>
        <taxon>Bacillati</taxon>
        <taxon>Actinomycetota</taxon>
        <taxon>Actinomycetes</taxon>
        <taxon>Micrococcales</taxon>
        <taxon>Luteimicrobium</taxon>
    </lineage>
</organism>
<evidence type="ECO:0000313" key="4">
    <source>
        <dbReference type="Proteomes" id="UP000231586"/>
    </source>
</evidence>
<dbReference type="RefSeq" id="WP_100349265.1">
    <property type="nucleotide sequence ID" value="NZ_PGTZ01000007.1"/>
</dbReference>
<dbReference type="Gene3D" id="3.40.50.1820">
    <property type="entry name" value="alpha/beta hydrolase"/>
    <property type="match status" value="1"/>
</dbReference>
<dbReference type="GO" id="GO:0016787">
    <property type="term" value="F:hydrolase activity"/>
    <property type="evidence" value="ECO:0007669"/>
    <property type="project" value="UniProtKB-KW"/>
</dbReference>
<keyword evidence="4" id="KW-1185">Reference proteome</keyword>
<comment type="caution">
    <text evidence="3">The sequence shown here is derived from an EMBL/GenBank/DDBJ whole genome shotgun (WGS) entry which is preliminary data.</text>
</comment>
<dbReference type="Proteomes" id="UP000231586">
    <property type="component" value="Unassembled WGS sequence"/>
</dbReference>
<dbReference type="SUPFAM" id="SSF53474">
    <property type="entry name" value="alpha/beta-Hydrolases"/>
    <property type="match status" value="1"/>
</dbReference>
<comment type="similarity">
    <text evidence="1">Belongs to the AB hydrolase superfamily.</text>
</comment>
<dbReference type="PANTHER" id="PTHR22946:SF0">
    <property type="entry name" value="DIENELACTONE HYDROLASE DOMAIN-CONTAINING PROTEIN"/>
    <property type="match status" value="1"/>
</dbReference>
<dbReference type="EMBL" id="PGTZ01000007">
    <property type="protein sequence ID" value="PJI93598.1"/>
    <property type="molecule type" value="Genomic_DNA"/>
</dbReference>
<sequence length="266" mass="27534">MTSDVPTLVPYDPATLTAAWRDVVATVPAPPGAHVVGGPVAYEHDGQTFEGYVARDLAATGLQPVVLVVHDWTGVGPAVVARAHMLARLGYVAFCVDVYGAGVRPTGDAAAVEAGRYYGDLTLLRDRVAAGMTRALSEPDVDPARVAVVGYCFGGSAALELARTGADLRGAVCVHGRLVPHEPSDAGTIRGSVLVLTGGADPVVPDADVQAFADELRAADVTWEIAAYSGAPHAFTIAGSPSYRARADRRSWAAMTSFLADVLGRG</sequence>
<protein>
    <submittedName>
        <fullName evidence="3">Dienelactone hydrolase</fullName>
    </submittedName>
</protein>
<dbReference type="InterPro" id="IPR050261">
    <property type="entry name" value="FrsA_esterase"/>
</dbReference>
<name>A0A2M8WRR0_9MICO</name>
<reference evidence="3 4" key="1">
    <citation type="submission" date="2017-11" db="EMBL/GenBank/DDBJ databases">
        <title>Genomic Encyclopedia of Archaeal and Bacterial Type Strains, Phase II (KMG-II): From Individual Species to Whole Genera.</title>
        <authorList>
            <person name="Goeker M."/>
        </authorList>
    </citation>
    <scope>NUCLEOTIDE SEQUENCE [LARGE SCALE GENOMIC DNA]</scope>
    <source>
        <strain evidence="3 4">DSM 22413</strain>
    </source>
</reference>
<keyword evidence="3" id="KW-0378">Hydrolase</keyword>